<protein>
    <submittedName>
        <fullName evidence="1">Uncharacterized protein</fullName>
    </submittedName>
</protein>
<accession>A0A6J5M8M6</accession>
<reference evidence="1" key="1">
    <citation type="submission" date="2020-04" db="EMBL/GenBank/DDBJ databases">
        <authorList>
            <person name="Chiriac C."/>
            <person name="Salcher M."/>
            <person name="Ghai R."/>
            <person name="Kavagutti S V."/>
        </authorList>
    </citation>
    <scope>NUCLEOTIDE SEQUENCE</scope>
</reference>
<organism evidence="1">
    <name type="scientific">uncultured Caudovirales phage</name>
    <dbReference type="NCBI Taxonomy" id="2100421"/>
    <lineage>
        <taxon>Viruses</taxon>
        <taxon>Duplodnaviria</taxon>
        <taxon>Heunggongvirae</taxon>
        <taxon>Uroviricota</taxon>
        <taxon>Caudoviricetes</taxon>
        <taxon>Peduoviridae</taxon>
        <taxon>Maltschvirus</taxon>
        <taxon>Maltschvirus maltsch</taxon>
    </lineage>
</organism>
<sequence>MISLKQLLDLREELITDKTFTDFAEKRMGGAAKISSDAKKKGGIAILTYHHFVVKLPYYEKAKTGKIDIDEMKSEYKTLLDKLYSATKGEMNIGQIEFQELVGKIEVLGELIIKEEGK</sequence>
<proteinExistence type="predicted"/>
<evidence type="ECO:0000313" key="1">
    <source>
        <dbReference type="EMBL" id="CAB4143395.1"/>
    </source>
</evidence>
<dbReference type="EMBL" id="LR796420">
    <property type="protein sequence ID" value="CAB4143395.1"/>
    <property type="molecule type" value="Genomic_DNA"/>
</dbReference>
<name>A0A6J5M8M6_9CAUD</name>
<gene>
    <name evidence="1" type="ORF">UFOVP449_177</name>
</gene>